<reference evidence="1" key="1">
    <citation type="submission" date="2021-05" db="EMBL/GenBank/DDBJ databases">
        <authorList>
            <person name="Scholz U."/>
            <person name="Mascher M."/>
            <person name="Fiebig A."/>
        </authorList>
    </citation>
    <scope>NUCLEOTIDE SEQUENCE [LARGE SCALE GENOMIC DNA]</scope>
</reference>
<protein>
    <submittedName>
        <fullName evidence="1">Uncharacterized protein</fullName>
    </submittedName>
</protein>
<proteinExistence type="predicted"/>
<evidence type="ECO:0000313" key="2">
    <source>
        <dbReference type="Proteomes" id="UP001732700"/>
    </source>
</evidence>
<sequence length="950" mass="108285">MHGSMYQDAADPMDYVHESIIRDSTSCAIGGHVSRAILEHRDVTQTTEVDILDDGYLRRNQHLRAEEDLRTQVIMGTMDTIGVTSSSKLGYNLFQWARSTISSQWSGTERQRLHQELLGLESGLQYLMDTLPAMYDLIDQAEWRSHTRRVAELLPNLKDVVYDADDLLDEFAWYMQNVKLEGNGSQSLSMDFFNSVIQGSFIKSVNGIRDRLDNISTRLLNMGLHEASTRFDKSVRPETSSFLNETKIFGRGMELTKIIEFLCKPRNSISANPKRQKRNTDVDVSRRTSATNQVSSESSITALTVLPIVGIGGVGKTTLAQHICSNAQVKSHFDLIIWVCVSDDFDVKRLTKEVIESCPGKQARTGNLNSLQNVISDIVSSKKFLIVLDDMWDDVLKENGQCWKRFCAPLRKVLQGSVMLVTTRDQKVAERVGTRDPITLDGLKDDVIWNFFKLCVFESESSKNNNPELERIGRKIVPKLKGSPLAAKTLGRILRMNLQAEHWNDVLESELWKLRQEETEILPALQLSFMYLPFHLKRCFSLCAIYPKDYKFQKGYLSEIWVAEGFVEPQGDIPVKHIGSEYFDELLYRSFFQEVQGEYVIHDLLHDMAQKVSEHDCFILKRSDFKSIPRNIRHLSILSSADIDYCTLSGLRHFTKLRTLLCNKPLATPPSLVATWCSELSRLRVIVFSTTHELPPSIGNLKHLRYLQISRACPFKSLPTEVSWLYNLQIFRAPYCKLESLPSDFSKLICLQIFESHGFSCDSMFRRFQRDKFYYKASVDVDDDEQGLGFRLIKHINQLSELVIYNIGKPISKEHAAEAQLHSKKYLEKLILKWSLLRKPEVNDIEVLQFLQPPTCLKSLLLQGYPGVSLHSWFPPQNLPSLMSPSLISFDGLESSPVSSITDLIIGGSKNLSSLEHVIHPTYMPAIKKIIINDCKKLVSVPAERFGNLH</sequence>
<organism evidence="1 2">
    <name type="scientific">Avena sativa</name>
    <name type="common">Oat</name>
    <dbReference type="NCBI Taxonomy" id="4498"/>
    <lineage>
        <taxon>Eukaryota</taxon>
        <taxon>Viridiplantae</taxon>
        <taxon>Streptophyta</taxon>
        <taxon>Embryophyta</taxon>
        <taxon>Tracheophyta</taxon>
        <taxon>Spermatophyta</taxon>
        <taxon>Magnoliopsida</taxon>
        <taxon>Liliopsida</taxon>
        <taxon>Poales</taxon>
        <taxon>Poaceae</taxon>
        <taxon>BOP clade</taxon>
        <taxon>Pooideae</taxon>
        <taxon>Poodae</taxon>
        <taxon>Poeae</taxon>
        <taxon>Poeae Chloroplast Group 1 (Aveneae type)</taxon>
        <taxon>Aveninae</taxon>
        <taxon>Avena</taxon>
    </lineage>
</organism>
<dbReference type="Proteomes" id="UP001732700">
    <property type="component" value="Chromosome 5D"/>
</dbReference>
<name>A0ACD5YD32_AVESA</name>
<accession>A0ACD5YD32</accession>
<dbReference type="EnsemblPlants" id="AVESA.00010b.r2.5DG0940600.1">
    <property type="protein sequence ID" value="AVESA.00010b.r2.5DG0940600.1.CDS"/>
    <property type="gene ID" value="AVESA.00010b.r2.5DG0940600"/>
</dbReference>
<evidence type="ECO:0000313" key="1">
    <source>
        <dbReference type="EnsemblPlants" id="AVESA.00010b.r2.5DG0940600.1.CDS"/>
    </source>
</evidence>
<keyword evidence="2" id="KW-1185">Reference proteome</keyword>
<reference evidence="1" key="2">
    <citation type="submission" date="2025-09" db="UniProtKB">
        <authorList>
            <consortium name="EnsemblPlants"/>
        </authorList>
    </citation>
    <scope>IDENTIFICATION</scope>
</reference>